<dbReference type="Proteomes" id="UP000647339">
    <property type="component" value="Unassembled WGS sequence"/>
</dbReference>
<protein>
    <submittedName>
        <fullName evidence="1">Uncharacterized protein</fullName>
    </submittedName>
</protein>
<comment type="caution">
    <text evidence="1">The sequence shown here is derived from an EMBL/GenBank/DDBJ whole genome shotgun (WGS) entry which is preliminary data.</text>
</comment>
<evidence type="ECO:0000313" key="2">
    <source>
        <dbReference type="Proteomes" id="UP000647339"/>
    </source>
</evidence>
<proteinExistence type="predicted"/>
<gene>
    <name evidence="1" type="ORF">GCM10011339_31200</name>
</gene>
<sequence length="375" mass="43174">MEVYQGRLEELVDGEFILKVDTTTGYINHLSTVTGREDWLVHPVPMADRTGFIIKILEVGSSRLIKEIPIPYEGPNALKGGRGANYYVKENLEVLLVGSLGRVGLYNSEGKKIKEWEVDFTLPTTKESYVTLSSRKGLMVKKGAWLQVGQDPKNHMKFRDEKARLARVEFPLDFTHWLSQINLQTSEVRHTNFTIPGGNEAFQGDITATWLMGALDTKRGDYYLGWPYSDTLYRLDGVKLLDKVGVKSRVELNYKPSERIPVGKGATTWVLHKEASQHIFVVYDRQNDLFVRGSKVNESGEGKTKFDRIKHYVLQVFSPKWDPLGEYFFDFKGEKEVENWFVSNGFLYINKPERLDEDEYEFYRIDLGRSKGLKY</sequence>
<reference evidence="2" key="1">
    <citation type="journal article" date="2019" name="Int. J. Syst. Evol. Microbiol.">
        <title>The Global Catalogue of Microorganisms (GCM) 10K type strain sequencing project: providing services to taxonomists for standard genome sequencing and annotation.</title>
        <authorList>
            <consortium name="The Broad Institute Genomics Platform"/>
            <consortium name="The Broad Institute Genome Sequencing Center for Infectious Disease"/>
            <person name="Wu L."/>
            <person name="Ma J."/>
        </authorList>
    </citation>
    <scope>NUCLEOTIDE SEQUENCE [LARGE SCALE GENOMIC DNA]</scope>
    <source>
        <strain evidence="2">CGMCC 1.15407</strain>
    </source>
</reference>
<dbReference type="EMBL" id="BMIU01000016">
    <property type="protein sequence ID" value="GGF40391.1"/>
    <property type="molecule type" value="Genomic_DNA"/>
</dbReference>
<accession>A0ABQ1V5W2</accession>
<organism evidence="1 2">
    <name type="scientific">Echinicola rosea</name>
    <dbReference type="NCBI Taxonomy" id="1807691"/>
    <lineage>
        <taxon>Bacteria</taxon>
        <taxon>Pseudomonadati</taxon>
        <taxon>Bacteroidota</taxon>
        <taxon>Cytophagia</taxon>
        <taxon>Cytophagales</taxon>
        <taxon>Cyclobacteriaceae</taxon>
        <taxon>Echinicola</taxon>
    </lineage>
</organism>
<keyword evidence="2" id="KW-1185">Reference proteome</keyword>
<evidence type="ECO:0000313" key="1">
    <source>
        <dbReference type="EMBL" id="GGF40391.1"/>
    </source>
</evidence>
<name>A0ABQ1V5W2_9BACT</name>